<dbReference type="InterPro" id="IPR011990">
    <property type="entry name" value="TPR-like_helical_dom_sf"/>
</dbReference>
<dbReference type="Gene3D" id="1.25.40.10">
    <property type="entry name" value="Tetratricopeptide repeat domain"/>
    <property type="match status" value="1"/>
</dbReference>
<dbReference type="AlphaFoldDB" id="A0A5P2DEK1"/>
<dbReference type="Proteomes" id="UP000325211">
    <property type="component" value="Chromosome"/>
</dbReference>
<evidence type="ECO:0000313" key="2">
    <source>
        <dbReference type="Proteomes" id="UP000325211"/>
    </source>
</evidence>
<reference evidence="1 2" key="1">
    <citation type="submission" date="2018-05" db="EMBL/GenBank/DDBJ databases">
        <title>Streptomyces venezuelae.</title>
        <authorList>
            <person name="Kim W."/>
            <person name="Lee N."/>
            <person name="Cho B.-K."/>
        </authorList>
    </citation>
    <scope>NUCLEOTIDE SEQUENCE [LARGE SCALE GENOMIC DNA]</scope>
    <source>
        <strain evidence="1 2">ATCC 21782</strain>
    </source>
</reference>
<dbReference type="SUPFAM" id="SSF48452">
    <property type="entry name" value="TPR-like"/>
    <property type="match status" value="1"/>
</dbReference>
<sequence length="593" mass="62556">MTTRSALDGDAVGRGRYVSGMGMNEVQHGSADARSEVAVAYLALADGELGHAARHLGSAFAAEPELPEAHQALAELAAAAGGALAALEWFPTDEAYSGIVGCMAHLYAAAGFWDAAVDRLGAVIGAEPERGWAQVAWLARPDLAGLVSPEAVGRAVAAVTGGLPEGPAPAGLREAVGPFRALVAAVLERHPEHTALLTLASVLARRLGEPEAAVRWAEQALAVCQAEIAQDPSDLDRYVDVAEVYQRTGRPAEGLPWLDRVLDIDPAHPTAGPAVHALRHAAEGGGTEHLLALSDHLREYPDHGYAGHLLAELCDGVPWLGHVHPASEASLGVLHRILADPAAAPGSGIELVGSHLEPPSTVLAVRMGLPRSGIAYKCVPLPDPRLPQHEVGTRLWEFDGPAARPALDPPSRPAAELVRQVASVGWDAPGAAYDHAVRLSGLSLGDLLAVCVHPPLPRDSAQGAYLLGRQPELWVRAVQTFACLGIAHHHADEPWRASRRRAVLTDLLFGPEDWVNEAAGFALLATAWADPAAREEVGALLTDRMTAVGLAWQERDATILASLCRLVLGCPWVERGVREVAARMLAAVTRYET</sequence>
<dbReference type="EMBL" id="CP029190">
    <property type="protein sequence ID" value="QES51681.1"/>
    <property type="molecule type" value="Genomic_DNA"/>
</dbReference>
<accession>A0A5P2DEK1</accession>
<evidence type="ECO:0008006" key="3">
    <source>
        <dbReference type="Google" id="ProtNLM"/>
    </source>
</evidence>
<protein>
    <recommendedName>
        <fullName evidence="3">Tetratricopeptide repeat protein</fullName>
    </recommendedName>
</protein>
<name>A0A5P2DEK1_STRVZ</name>
<proteinExistence type="predicted"/>
<gene>
    <name evidence="1" type="ORF">DEJ50_31355</name>
</gene>
<evidence type="ECO:0000313" key="1">
    <source>
        <dbReference type="EMBL" id="QES51681.1"/>
    </source>
</evidence>
<dbReference type="Pfam" id="PF13374">
    <property type="entry name" value="TPR_10"/>
    <property type="match status" value="1"/>
</dbReference>
<organism evidence="1 2">
    <name type="scientific">Streptomyces venezuelae</name>
    <dbReference type="NCBI Taxonomy" id="54571"/>
    <lineage>
        <taxon>Bacteria</taxon>
        <taxon>Bacillati</taxon>
        <taxon>Actinomycetota</taxon>
        <taxon>Actinomycetes</taxon>
        <taxon>Kitasatosporales</taxon>
        <taxon>Streptomycetaceae</taxon>
        <taxon>Streptomyces</taxon>
    </lineage>
</organism>